<evidence type="ECO:0000256" key="17">
    <source>
        <dbReference type="ARBA" id="ARBA00032510"/>
    </source>
</evidence>
<evidence type="ECO:0000256" key="6">
    <source>
        <dbReference type="ARBA" id="ARBA00013023"/>
    </source>
</evidence>
<keyword evidence="9 22" id="KW-0436">Ligase</keyword>
<evidence type="ECO:0000256" key="13">
    <source>
        <dbReference type="ARBA" id="ARBA00022842"/>
    </source>
</evidence>
<evidence type="ECO:0000256" key="15">
    <source>
        <dbReference type="ARBA" id="ARBA00030048"/>
    </source>
</evidence>
<keyword evidence="12 22" id="KW-0067">ATP-binding</keyword>
<evidence type="ECO:0000256" key="5">
    <source>
        <dbReference type="ARBA" id="ARBA00008276"/>
    </source>
</evidence>
<dbReference type="OrthoDB" id="9809356at2"/>
<keyword evidence="11 22" id="KW-0547">Nucleotide-binding</keyword>
<comment type="pathway">
    <text evidence="4">Cofactor biosynthesis; tetrahydrofolylpolyglutamate biosynthesis.</text>
</comment>
<keyword evidence="26" id="KW-1185">Reference proteome</keyword>
<dbReference type="GO" id="GO:0005524">
    <property type="term" value="F:ATP binding"/>
    <property type="evidence" value="ECO:0007669"/>
    <property type="project" value="UniProtKB-KW"/>
</dbReference>
<comment type="cofactor">
    <cofactor evidence="1">
        <name>Mg(2+)</name>
        <dbReference type="ChEBI" id="CHEBI:18420"/>
    </cofactor>
</comment>
<dbReference type="RefSeq" id="WP_142454797.1">
    <property type="nucleotide sequence ID" value="NZ_FXTP01000009.1"/>
</dbReference>
<protein>
    <recommendedName>
        <fullName evidence="8">Dihydrofolate synthase/folylpolyglutamate synthase</fullName>
        <ecNumber evidence="6">6.3.2.12</ecNumber>
        <ecNumber evidence="7">6.3.2.17</ecNumber>
    </recommendedName>
    <alternativeName>
        <fullName evidence="17">Folylpoly-gamma-glutamate synthetase-dihydrofolate synthetase</fullName>
    </alternativeName>
    <alternativeName>
        <fullName evidence="15">Folylpolyglutamate synthetase</fullName>
    </alternativeName>
    <alternativeName>
        <fullName evidence="16">Tetrahydrofolylpolyglutamate synthase</fullName>
    </alternativeName>
</protein>
<evidence type="ECO:0000256" key="11">
    <source>
        <dbReference type="ARBA" id="ARBA00022741"/>
    </source>
</evidence>
<evidence type="ECO:0000313" key="25">
    <source>
        <dbReference type="EMBL" id="SMO75943.1"/>
    </source>
</evidence>
<dbReference type="Gene3D" id="3.40.1190.10">
    <property type="entry name" value="Mur-like, catalytic domain"/>
    <property type="match status" value="1"/>
</dbReference>
<feature type="domain" description="Mur ligase central" evidence="24">
    <location>
        <begin position="54"/>
        <end position="267"/>
    </location>
</feature>
<evidence type="ECO:0000256" key="7">
    <source>
        <dbReference type="ARBA" id="ARBA00013025"/>
    </source>
</evidence>
<dbReference type="Gene3D" id="3.90.190.20">
    <property type="entry name" value="Mur ligase, C-terminal domain"/>
    <property type="match status" value="1"/>
</dbReference>
<evidence type="ECO:0000256" key="9">
    <source>
        <dbReference type="ARBA" id="ARBA00022598"/>
    </source>
</evidence>
<name>A0A521DW52_9BACT</name>
<evidence type="ECO:0000256" key="22">
    <source>
        <dbReference type="PIRNR" id="PIRNR001563"/>
    </source>
</evidence>
<dbReference type="EC" id="6.3.2.17" evidence="7"/>
<dbReference type="SUPFAM" id="SSF53623">
    <property type="entry name" value="MurD-like peptide ligases, catalytic domain"/>
    <property type="match status" value="1"/>
</dbReference>
<comment type="catalytic activity">
    <reaction evidence="18">
        <text>(6S)-5,6,7,8-tetrahydrofolyl-(gamma-L-Glu)(n) + L-glutamate + ATP = (6S)-5,6,7,8-tetrahydrofolyl-(gamma-L-Glu)(n+1) + ADP + phosphate + H(+)</text>
        <dbReference type="Rhea" id="RHEA:10580"/>
        <dbReference type="Rhea" id="RHEA-COMP:14738"/>
        <dbReference type="Rhea" id="RHEA-COMP:14740"/>
        <dbReference type="ChEBI" id="CHEBI:15378"/>
        <dbReference type="ChEBI" id="CHEBI:29985"/>
        <dbReference type="ChEBI" id="CHEBI:30616"/>
        <dbReference type="ChEBI" id="CHEBI:43474"/>
        <dbReference type="ChEBI" id="CHEBI:141005"/>
        <dbReference type="ChEBI" id="CHEBI:456216"/>
        <dbReference type="EC" id="6.3.2.17"/>
    </reaction>
</comment>
<reference evidence="25 26" key="1">
    <citation type="submission" date="2017-05" db="EMBL/GenBank/DDBJ databases">
        <authorList>
            <person name="Varghese N."/>
            <person name="Submissions S."/>
        </authorList>
    </citation>
    <scope>NUCLEOTIDE SEQUENCE [LARGE SCALE GENOMIC DNA]</scope>
    <source>
        <strain evidence="25 26">DSM 21985</strain>
    </source>
</reference>
<dbReference type="NCBIfam" id="TIGR01499">
    <property type="entry name" value="folC"/>
    <property type="match status" value="1"/>
</dbReference>
<evidence type="ECO:0000256" key="12">
    <source>
        <dbReference type="ARBA" id="ARBA00022840"/>
    </source>
</evidence>
<dbReference type="PANTHER" id="PTHR11136">
    <property type="entry name" value="FOLYLPOLYGLUTAMATE SYNTHASE-RELATED"/>
    <property type="match status" value="1"/>
</dbReference>
<keyword evidence="10" id="KW-0479">Metal-binding</keyword>
<dbReference type="InterPro" id="IPR013221">
    <property type="entry name" value="Mur_ligase_cen"/>
</dbReference>
<dbReference type="FunFam" id="3.40.1190.10:FF:000011">
    <property type="entry name" value="Folylpolyglutamate synthase/dihydrofolate synthase"/>
    <property type="match status" value="1"/>
</dbReference>
<dbReference type="GO" id="GO:0046656">
    <property type="term" value="P:folic acid biosynthetic process"/>
    <property type="evidence" value="ECO:0007669"/>
    <property type="project" value="UniProtKB-KW"/>
</dbReference>
<keyword evidence="13" id="KW-0460">Magnesium</keyword>
<dbReference type="InterPro" id="IPR036565">
    <property type="entry name" value="Mur-like_cat_sf"/>
</dbReference>
<dbReference type="PANTHER" id="PTHR11136:SF0">
    <property type="entry name" value="DIHYDROFOLATE SYNTHETASE-RELATED"/>
    <property type="match status" value="1"/>
</dbReference>
<evidence type="ECO:0000256" key="18">
    <source>
        <dbReference type="ARBA" id="ARBA00047493"/>
    </source>
</evidence>
<evidence type="ECO:0000256" key="19">
    <source>
        <dbReference type="ARBA" id="ARBA00047808"/>
    </source>
</evidence>
<dbReference type="GO" id="GO:0046872">
    <property type="term" value="F:metal ion binding"/>
    <property type="evidence" value="ECO:0007669"/>
    <property type="project" value="UniProtKB-KW"/>
</dbReference>
<dbReference type="InterPro" id="IPR001645">
    <property type="entry name" value="Folylpolyglutamate_synth"/>
</dbReference>
<dbReference type="EC" id="6.3.2.12" evidence="6"/>
<dbReference type="InterPro" id="IPR004101">
    <property type="entry name" value="Mur_ligase_C"/>
</dbReference>
<dbReference type="InterPro" id="IPR036615">
    <property type="entry name" value="Mur_ligase_C_dom_sf"/>
</dbReference>
<comment type="catalytic activity">
    <reaction evidence="20">
        <text>(6R)-5,10-methylenetetrahydrofolyl-(gamma-L-Glu)(n) + L-glutamate + ATP = (6R)-5,10-methylenetetrahydrofolyl-(gamma-L-Glu)(n+1) + ADP + phosphate + H(+)</text>
        <dbReference type="Rhea" id="RHEA:51912"/>
        <dbReference type="Rhea" id="RHEA-COMP:13257"/>
        <dbReference type="Rhea" id="RHEA-COMP:13258"/>
        <dbReference type="ChEBI" id="CHEBI:15378"/>
        <dbReference type="ChEBI" id="CHEBI:29985"/>
        <dbReference type="ChEBI" id="CHEBI:30616"/>
        <dbReference type="ChEBI" id="CHEBI:43474"/>
        <dbReference type="ChEBI" id="CHEBI:136572"/>
        <dbReference type="ChEBI" id="CHEBI:456216"/>
        <dbReference type="EC" id="6.3.2.17"/>
    </reaction>
</comment>
<dbReference type="PROSITE" id="PS01012">
    <property type="entry name" value="FOLYLPOLYGLU_SYNT_2"/>
    <property type="match status" value="1"/>
</dbReference>
<evidence type="ECO:0000256" key="14">
    <source>
        <dbReference type="ARBA" id="ARBA00022909"/>
    </source>
</evidence>
<evidence type="ECO:0000259" key="24">
    <source>
        <dbReference type="Pfam" id="PF08245"/>
    </source>
</evidence>
<dbReference type="GO" id="GO:0008841">
    <property type="term" value="F:dihydrofolate synthase activity"/>
    <property type="evidence" value="ECO:0007669"/>
    <property type="project" value="UniProtKB-EC"/>
</dbReference>
<comment type="pathway">
    <text evidence="3">Cofactor biosynthesis; tetrahydrofolate biosynthesis; 7,8-dihydrofolate from 2-amino-4-hydroxy-6-hydroxymethyl-7,8-dihydropteridine diphosphate and 4-aminobenzoate: step 2/2.</text>
</comment>
<dbReference type="GO" id="GO:0004326">
    <property type="term" value="F:tetrahydrofolylpolyglutamate synthase activity"/>
    <property type="evidence" value="ECO:0007669"/>
    <property type="project" value="UniProtKB-EC"/>
</dbReference>
<gene>
    <name evidence="25" type="ORF">SAMN06265219_109169</name>
</gene>
<accession>A0A521DW52</accession>
<evidence type="ECO:0000313" key="26">
    <source>
        <dbReference type="Proteomes" id="UP000317557"/>
    </source>
</evidence>
<evidence type="ECO:0000256" key="8">
    <source>
        <dbReference type="ARBA" id="ARBA00019357"/>
    </source>
</evidence>
<evidence type="ECO:0000256" key="20">
    <source>
        <dbReference type="ARBA" id="ARBA00049035"/>
    </source>
</evidence>
<keyword evidence="14" id="KW-0289">Folate biosynthesis</keyword>
<proteinExistence type="inferred from homology"/>
<evidence type="ECO:0000256" key="3">
    <source>
        <dbReference type="ARBA" id="ARBA00004799"/>
    </source>
</evidence>
<evidence type="ECO:0000259" key="23">
    <source>
        <dbReference type="Pfam" id="PF02875"/>
    </source>
</evidence>
<comment type="catalytic activity">
    <reaction evidence="21">
        <text>7,8-dihydropteroate + L-glutamate + ATP = 7,8-dihydrofolate + ADP + phosphate + H(+)</text>
        <dbReference type="Rhea" id="RHEA:23584"/>
        <dbReference type="ChEBI" id="CHEBI:15378"/>
        <dbReference type="ChEBI" id="CHEBI:17839"/>
        <dbReference type="ChEBI" id="CHEBI:29985"/>
        <dbReference type="ChEBI" id="CHEBI:30616"/>
        <dbReference type="ChEBI" id="CHEBI:43474"/>
        <dbReference type="ChEBI" id="CHEBI:57451"/>
        <dbReference type="ChEBI" id="CHEBI:456216"/>
        <dbReference type="EC" id="6.3.2.12"/>
    </reaction>
</comment>
<evidence type="ECO:0000256" key="1">
    <source>
        <dbReference type="ARBA" id="ARBA00001946"/>
    </source>
</evidence>
<dbReference type="Pfam" id="PF02875">
    <property type="entry name" value="Mur_ligase_C"/>
    <property type="match status" value="1"/>
</dbReference>
<evidence type="ECO:0000256" key="21">
    <source>
        <dbReference type="ARBA" id="ARBA00049161"/>
    </source>
</evidence>
<dbReference type="Pfam" id="PF08245">
    <property type="entry name" value="Mur_ligase_M"/>
    <property type="match status" value="1"/>
</dbReference>
<dbReference type="GO" id="GO:0005737">
    <property type="term" value="C:cytoplasm"/>
    <property type="evidence" value="ECO:0007669"/>
    <property type="project" value="TreeGrafter"/>
</dbReference>
<dbReference type="AlphaFoldDB" id="A0A521DW52"/>
<dbReference type="SUPFAM" id="SSF53244">
    <property type="entry name" value="MurD-like peptide ligases, peptide-binding domain"/>
    <property type="match status" value="1"/>
</dbReference>
<comment type="function">
    <text evidence="2">Functions in two distinct reactions of the de novo folate biosynthetic pathway. Catalyzes the addition of a glutamate residue to dihydropteroate (7,8-dihydropteroate or H2Pte) to form dihydrofolate (7,8-dihydrofolate monoglutamate or H2Pte-Glu). Also catalyzes successive additions of L-glutamate to tetrahydrofolate or 10-formyltetrahydrofolate or 5,10-methylenetetrahydrofolate, leading to folylpolyglutamate derivatives.</text>
</comment>
<feature type="domain" description="Mur ligase C-terminal" evidence="23">
    <location>
        <begin position="294"/>
        <end position="404"/>
    </location>
</feature>
<dbReference type="PIRSF" id="PIRSF001563">
    <property type="entry name" value="Folylpolyglu_synth"/>
    <property type="match status" value="1"/>
</dbReference>
<dbReference type="EMBL" id="FXTP01000009">
    <property type="protein sequence ID" value="SMO75943.1"/>
    <property type="molecule type" value="Genomic_DNA"/>
</dbReference>
<comment type="catalytic activity">
    <reaction evidence="19">
        <text>10-formyltetrahydrofolyl-(gamma-L-Glu)(n) + L-glutamate + ATP = 10-formyltetrahydrofolyl-(gamma-L-Glu)(n+1) + ADP + phosphate + H(+)</text>
        <dbReference type="Rhea" id="RHEA:51904"/>
        <dbReference type="Rhea" id="RHEA-COMP:13088"/>
        <dbReference type="Rhea" id="RHEA-COMP:14300"/>
        <dbReference type="ChEBI" id="CHEBI:15378"/>
        <dbReference type="ChEBI" id="CHEBI:29985"/>
        <dbReference type="ChEBI" id="CHEBI:30616"/>
        <dbReference type="ChEBI" id="CHEBI:43474"/>
        <dbReference type="ChEBI" id="CHEBI:134413"/>
        <dbReference type="ChEBI" id="CHEBI:456216"/>
        <dbReference type="EC" id="6.3.2.17"/>
    </reaction>
</comment>
<evidence type="ECO:0000256" key="4">
    <source>
        <dbReference type="ARBA" id="ARBA00005150"/>
    </source>
</evidence>
<sequence>MSRFTTIDDVWAFLDAIPMFQKKGAAAANFSLDNIREFCARLGDPQNTYPTIHVAGTNGKGTTCHLLEKMYGDAGYKTGLFTSPHLLRYNERVRVAGEEISDGQLVRFFQRAEPLFDEIRLSYFEISTALAFWYFAEEKVDIAIIETGLGGRLDSTNIIKPEVSVITSVGLDHQSILGDTLPEIAREKAGIIKNGKPVVVGNVEGAALKEIKKVAEQHKSELYLATELHPRWTDGVVEFSAGSENYKVQTKLLEKVNRWNIAVAWLVAEVLDSHYPLEKKQRLKSIADFSGAPGRFEKLHPDFDWYFSGSHNAQALEASLEAIEGIKPRKEAVLVFSVMQDKWNPEMADYFSGFKESWFAEQEGDRAMKWKEIKALMPVKRMDEANAGIILKELQTELVIFMGSFYFYPTVKRWITNHQH</sequence>
<dbReference type="Proteomes" id="UP000317557">
    <property type="component" value="Unassembled WGS sequence"/>
</dbReference>
<dbReference type="InterPro" id="IPR018109">
    <property type="entry name" value="Folylpolyglutamate_synth_CS"/>
</dbReference>
<evidence type="ECO:0000256" key="2">
    <source>
        <dbReference type="ARBA" id="ARBA00002714"/>
    </source>
</evidence>
<evidence type="ECO:0000256" key="10">
    <source>
        <dbReference type="ARBA" id="ARBA00022723"/>
    </source>
</evidence>
<organism evidence="25 26">
    <name type="scientific">Gracilimonas mengyeensis</name>
    <dbReference type="NCBI Taxonomy" id="1302730"/>
    <lineage>
        <taxon>Bacteria</taxon>
        <taxon>Pseudomonadati</taxon>
        <taxon>Balneolota</taxon>
        <taxon>Balneolia</taxon>
        <taxon>Balneolales</taxon>
        <taxon>Balneolaceae</taxon>
        <taxon>Gracilimonas</taxon>
    </lineage>
</organism>
<comment type="similarity">
    <text evidence="5 22">Belongs to the folylpolyglutamate synthase family.</text>
</comment>
<evidence type="ECO:0000256" key="16">
    <source>
        <dbReference type="ARBA" id="ARBA00030592"/>
    </source>
</evidence>